<evidence type="ECO:0000313" key="4">
    <source>
        <dbReference type="Proteomes" id="UP000249497"/>
    </source>
</evidence>
<dbReference type="RefSeq" id="XP_025524679.1">
    <property type="nucleotide sequence ID" value="XM_025676077.1"/>
</dbReference>
<dbReference type="Pfam" id="PF18142">
    <property type="entry name" value="SLATT_fungal"/>
    <property type="match status" value="1"/>
</dbReference>
<dbReference type="OrthoDB" id="4472872at2759"/>
<keyword evidence="1" id="KW-0812">Transmembrane</keyword>
<evidence type="ECO:0000259" key="2">
    <source>
        <dbReference type="Pfam" id="PF18142"/>
    </source>
</evidence>
<keyword evidence="1" id="KW-1133">Transmembrane helix</keyword>
<dbReference type="Proteomes" id="UP000249497">
    <property type="component" value="Unassembled WGS sequence"/>
</dbReference>
<dbReference type="PANTHER" id="PTHR38793">
    <property type="entry name" value="SLATT_FUNGAL DOMAIN-CONTAINING PROTEIN-RELATED"/>
    <property type="match status" value="1"/>
</dbReference>
<dbReference type="InterPro" id="IPR041622">
    <property type="entry name" value="SLATT_fungi"/>
</dbReference>
<organism evidence="3 4">
    <name type="scientific">Aspergillus japonicus CBS 114.51</name>
    <dbReference type="NCBI Taxonomy" id="1448312"/>
    <lineage>
        <taxon>Eukaryota</taxon>
        <taxon>Fungi</taxon>
        <taxon>Dikarya</taxon>
        <taxon>Ascomycota</taxon>
        <taxon>Pezizomycotina</taxon>
        <taxon>Eurotiomycetes</taxon>
        <taxon>Eurotiomycetidae</taxon>
        <taxon>Eurotiales</taxon>
        <taxon>Aspergillaceae</taxon>
        <taxon>Aspergillus</taxon>
        <taxon>Aspergillus subgen. Circumdati</taxon>
    </lineage>
</organism>
<feature type="transmembrane region" description="Helical" evidence="1">
    <location>
        <begin position="44"/>
        <end position="67"/>
    </location>
</feature>
<feature type="domain" description="SMODS and SLOG-associating 2TM effector" evidence="2">
    <location>
        <begin position="31"/>
        <end position="150"/>
    </location>
</feature>
<gene>
    <name evidence="3" type="ORF">BO86DRAFT_437682</name>
</gene>
<proteinExistence type="predicted"/>
<keyword evidence="1" id="KW-0472">Membrane</keyword>
<dbReference type="PANTHER" id="PTHR38793:SF3">
    <property type="entry name" value="SMODS AND SLOG-ASSOCIATING 2TM EFFECTOR DOMAIN-CONTAINING PROTEIN"/>
    <property type="match status" value="1"/>
</dbReference>
<dbReference type="AlphaFoldDB" id="A0A8T8WSG2"/>
<dbReference type="NCBIfam" id="NF033635">
    <property type="entry name" value="SLATT_fungal"/>
    <property type="match status" value="1"/>
</dbReference>
<name>A0A8T8WSG2_ASPJA</name>
<evidence type="ECO:0000256" key="1">
    <source>
        <dbReference type="SAM" id="Phobius"/>
    </source>
</evidence>
<dbReference type="GeneID" id="37179770"/>
<keyword evidence="4" id="KW-1185">Reference proteome</keyword>
<evidence type="ECO:0000313" key="3">
    <source>
        <dbReference type="EMBL" id="RAH78785.1"/>
    </source>
</evidence>
<dbReference type="EMBL" id="KZ824822">
    <property type="protein sequence ID" value="RAH78785.1"/>
    <property type="molecule type" value="Genomic_DNA"/>
</dbReference>
<sequence>MPESSKSSRNGTSPHSYEIFRAATGALYKRLRAQETHKTTHNRLFSIVFNFLAILQLVVGATITALGPLSADHMVAITILGAINTVVAGVLALMKGRGLPQRLRKDLTEIRKVKTYIEEVEISLRYDADEQVNRNVMSLIKDCFNRYRIMQEVIDINLPDSYVNAPQLERGNQSGSVRVADEEMGISAR</sequence>
<accession>A0A8T8WSG2</accession>
<feature type="transmembrane region" description="Helical" evidence="1">
    <location>
        <begin position="73"/>
        <end position="94"/>
    </location>
</feature>
<reference evidence="3 4" key="1">
    <citation type="submission" date="2018-02" db="EMBL/GenBank/DDBJ databases">
        <title>The genomes of Aspergillus section Nigri reveals drivers in fungal speciation.</title>
        <authorList>
            <consortium name="DOE Joint Genome Institute"/>
            <person name="Vesth T.C."/>
            <person name="Nybo J."/>
            <person name="Theobald S."/>
            <person name="Brandl J."/>
            <person name="Frisvad J.C."/>
            <person name="Nielsen K.F."/>
            <person name="Lyhne E.K."/>
            <person name="Kogle M.E."/>
            <person name="Kuo A."/>
            <person name="Riley R."/>
            <person name="Clum A."/>
            <person name="Nolan M."/>
            <person name="Lipzen A."/>
            <person name="Salamov A."/>
            <person name="Henrissat B."/>
            <person name="Wiebenga A."/>
            <person name="De vries R.P."/>
            <person name="Grigoriev I.V."/>
            <person name="Mortensen U.H."/>
            <person name="Andersen M.R."/>
            <person name="Baker S.E."/>
        </authorList>
    </citation>
    <scope>NUCLEOTIDE SEQUENCE [LARGE SCALE GENOMIC DNA]</scope>
    <source>
        <strain evidence="3 4">CBS 114.51</strain>
    </source>
</reference>
<protein>
    <recommendedName>
        <fullName evidence="2">SMODS and SLOG-associating 2TM effector domain-containing protein</fullName>
    </recommendedName>
</protein>